<dbReference type="Proteomes" id="UP000235315">
    <property type="component" value="Chromosome"/>
</dbReference>
<name>A0ABM6R7H0_PSEO1</name>
<gene>
    <name evidence="1" type="ORF">C1C98_30110</name>
</gene>
<accession>A0ABM6R7H0</accession>
<protein>
    <submittedName>
        <fullName evidence="1">Uncharacterized protein</fullName>
    </submittedName>
</protein>
<organism evidence="1 2">
    <name type="scientific">Pseudomonas ogarae (strain DSM 112162 / CECT 30235 / F113)</name>
    <dbReference type="NCBI Taxonomy" id="1114970"/>
    <lineage>
        <taxon>Bacteria</taxon>
        <taxon>Pseudomonadati</taxon>
        <taxon>Pseudomonadota</taxon>
        <taxon>Gammaproteobacteria</taxon>
        <taxon>Pseudomonadales</taxon>
        <taxon>Pseudomonadaceae</taxon>
        <taxon>Pseudomonas</taxon>
    </lineage>
</organism>
<sequence>MTASVRVELAFNTENIVIRYPLIGPVQIYSLGFFSYDQKFSCSRPANSGVSVLLIWGLIWFFDCGQYKAIIIQ</sequence>
<evidence type="ECO:0000313" key="1">
    <source>
        <dbReference type="EMBL" id="AUO49396.1"/>
    </source>
</evidence>
<proteinExistence type="predicted"/>
<keyword evidence="2" id="KW-1185">Reference proteome</keyword>
<dbReference type="EMBL" id="CP025738">
    <property type="protein sequence ID" value="AUO49396.1"/>
    <property type="molecule type" value="Genomic_DNA"/>
</dbReference>
<evidence type="ECO:0000313" key="2">
    <source>
        <dbReference type="Proteomes" id="UP000235315"/>
    </source>
</evidence>
<reference evidence="1 2" key="1">
    <citation type="submission" date="2018-01" db="EMBL/GenBank/DDBJ databases">
        <title>Tropical forage species Digitaria eriantha prevents oxidative stress under low temperature conditions by the incorporation of polyhydroxybutyrate-producing endophytic bacteria.</title>
        <authorList>
            <person name="Stritzler M."/>
            <person name="Ayub N."/>
        </authorList>
    </citation>
    <scope>NUCLEOTIDE SEQUENCE [LARGE SCALE GENOMIC DNA]</scope>
    <source>
        <strain evidence="1 2">FR1</strain>
    </source>
</reference>